<sequence>MTVFHRYRWLAPTLLLLPGLAWLAVFFLVPLGFLGYQSLQSGSFLNGYSFSWAFSNYGDAVGTYGPQFARSFLYAGIATVLCLAIAYPLVYWIAFRGGRWKNLFLVFIVAPFFVSYLVRTLAWLNILADEGPVVRVLRDVHILGPDGRLLATAVAVVAGITYNFLPFMALPLYVSLEQIDPRLLEAAEDLYASKRAAFVRVTLPLSAPGIVAGTLLTFIPAAGDFINAQLLGTPNQKMIGNVIQSQYLEQIDYPSAAALSFILMALILVALALYAKVVGTEKLTG</sequence>
<feature type="transmembrane region" description="Helical" evidence="8">
    <location>
        <begin position="256"/>
        <end position="275"/>
    </location>
</feature>
<feature type="domain" description="ABC transmembrane type-1" evidence="9">
    <location>
        <begin position="68"/>
        <end position="274"/>
    </location>
</feature>
<dbReference type="PROSITE" id="PS50928">
    <property type="entry name" value="ABC_TM1"/>
    <property type="match status" value="1"/>
</dbReference>
<feature type="transmembrane region" description="Helical" evidence="8">
    <location>
        <begin position="12"/>
        <end position="36"/>
    </location>
</feature>
<name>A0A7M2YUL8_9ACTN</name>
<dbReference type="Proteomes" id="UP000254134">
    <property type="component" value="Unassembled WGS sequence"/>
</dbReference>
<proteinExistence type="inferred from homology"/>
<feature type="transmembrane region" description="Helical" evidence="8">
    <location>
        <begin position="148"/>
        <end position="176"/>
    </location>
</feature>
<evidence type="ECO:0000256" key="8">
    <source>
        <dbReference type="RuleBase" id="RU363032"/>
    </source>
</evidence>
<keyword evidence="5 8" id="KW-0812">Transmembrane</keyword>
<dbReference type="Pfam" id="PF00528">
    <property type="entry name" value="BPD_transp_1"/>
    <property type="match status" value="1"/>
</dbReference>
<evidence type="ECO:0000259" key="9">
    <source>
        <dbReference type="PROSITE" id="PS50928"/>
    </source>
</evidence>
<dbReference type="EMBL" id="QQZY01000007">
    <property type="protein sequence ID" value="RDI73695.1"/>
    <property type="molecule type" value="Genomic_DNA"/>
</dbReference>
<comment type="subcellular location">
    <subcellularLocation>
        <location evidence="1 8">Cell membrane</location>
        <topology evidence="1 8">Multi-pass membrane protein</topology>
    </subcellularLocation>
</comment>
<evidence type="ECO:0000256" key="6">
    <source>
        <dbReference type="ARBA" id="ARBA00022989"/>
    </source>
</evidence>
<comment type="caution">
    <text evidence="10">The sequence shown here is derived from an EMBL/GenBank/DDBJ whole genome shotgun (WGS) entry which is preliminary data.</text>
</comment>
<dbReference type="GO" id="GO:0055085">
    <property type="term" value="P:transmembrane transport"/>
    <property type="evidence" value="ECO:0007669"/>
    <property type="project" value="InterPro"/>
</dbReference>
<dbReference type="InterPro" id="IPR035906">
    <property type="entry name" value="MetI-like_sf"/>
</dbReference>
<feature type="transmembrane region" description="Helical" evidence="8">
    <location>
        <begin position="197"/>
        <end position="219"/>
    </location>
</feature>
<protein>
    <submittedName>
        <fullName evidence="10">ABC-type spermidine/putrescine transport system permease component I</fullName>
    </submittedName>
</protein>
<keyword evidence="7 8" id="KW-0472">Membrane</keyword>
<dbReference type="Gene3D" id="1.10.3720.10">
    <property type="entry name" value="MetI-like"/>
    <property type="match status" value="1"/>
</dbReference>
<keyword evidence="4" id="KW-1003">Cell membrane</keyword>
<evidence type="ECO:0000256" key="2">
    <source>
        <dbReference type="ARBA" id="ARBA00007069"/>
    </source>
</evidence>
<keyword evidence="6 8" id="KW-1133">Transmembrane helix</keyword>
<evidence type="ECO:0000313" key="11">
    <source>
        <dbReference type="Proteomes" id="UP000254134"/>
    </source>
</evidence>
<keyword evidence="3 8" id="KW-0813">Transport</keyword>
<dbReference type="PANTHER" id="PTHR42929:SF1">
    <property type="entry name" value="INNER MEMBRANE ABC TRANSPORTER PERMEASE PROTEIN YDCU-RELATED"/>
    <property type="match status" value="1"/>
</dbReference>
<evidence type="ECO:0000256" key="1">
    <source>
        <dbReference type="ARBA" id="ARBA00004651"/>
    </source>
</evidence>
<dbReference type="CDD" id="cd06261">
    <property type="entry name" value="TM_PBP2"/>
    <property type="match status" value="1"/>
</dbReference>
<evidence type="ECO:0000256" key="4">
    <source>
        <dbReference type="ARBA" id="ARBA00022475"/>
    </source>
</evidence>
<dbReference type="RefSeq" id="WP_114797010.1">
    <property type="nucleotide sequence ID" value="NZ_QQZY01000007.1"/>
</dbReference>
<dbReference type="OrthoDB" id="9808619at2"/>
<dbReference type="AlphaFoldDB" id="A0A7M2YUL8"/>
<accession>A0A7M2YUL8</accession>
<dbReference type="InterPro" id="IPR000515">
    <property type="entry name" value="MetI-like"/>
</dbReference>
<dbReference type="PANTHER" id="PTHR42929">
    <property type="entry name" value="INNER MEMBRANE ABC TRANSPORTER PERMEASE PROTEIN YDCU-RELATED-RELATED"/>
    <property type="match status" value="1"/>
</dbReference>
<reference evidence="10 11" key="1">
    <citation type="submission" date="2018-07" db="EMBL/GenBank/DDBJ databases">
        <title>High-quality-draft genome sequence of Gaiella occulta.</title>
        <authorList>
            <person name="Severino R."/>
            <person name="Froufe H.J.C."/>
            <person name="Rainey F.A."/>
            <person name="Barroso C."/>
            <person name="Albuquerque L."/>
            <person name="Lobo-Da-Cunha A."/>
            <person name="Da Costa M.S."/>
            <person name="Egas C."/>
        </authorList>
    </citation>
    <scope>NUCLEOTIDE SEQUENCE [LARGE SCALE GENOMIC DNA]</scope>
    <source>
        <strain evidence="10 11">F2-233</strain>
    </source>
</reference>
<reference evidence="11" key="2">
    <citation type="journal article" date="2019" name="MicrobiologyOpen">
        <title>High-quality draft genome sequence of Gaiella occulta isolated from a 150 meter deep mineral water borehole and comparison with the genome sequences of other deep-branching lineages of the phylum Actinobacteria.</title>
        <authorList>
            <person name="Severino R."/>
            <person name="Froufe H.J.C."/>
            <person name="Barroso C."/>
            <person name="Albuquerque L."/>
            <person name="Lobo-da-Cunha A."/>
            <person name="da Costa M.S."/>
            <person name="Egas C."/>
        </authorList>
    </citation>
    <scope>NUCLEOTIDE SEQUENCE [LARGE SCALE GENOMIC DNA]</scope>
    <source>
        <strain evidence="11">F2-233</strain>
    </source>
</reference>
<keyword evidence="11" id="KW-1185">Reference proteome</keyword>
<comment type="similarity">
    <text evidence="2">Belongs to the binding-protein-dependent transport system permease family. CysTW subfamily.</text>
</comment>
<organism evidence="10 11">
    <name type="scientific">Gaiella occulta</name>
    <dbReference type="NCBI Taxonomy" id="1002870"/>
    <lineage>
        <taxon>Bacteria</taxon>
        <taxon>Bacillati</taxon>
        <taxon>Actinomycetota</taxon>
        <taxon>Thermoleophilia</taxon>
        <taxon>Gaiellales</taxon>
        <taxon>Gaiellaceae</taxon>
        <taxon>Gaiella</taxon>
    </lineage>
</organism>
<dbReference type="SUPFAM" id="SSF161098">
    <property type="entry name" value="MetI-like"/>
    <property type="match status" value="1"/>
</dbReference>
<evidence type="ECO:0000313" key="10">
    <source>
        <dbReference type="EMBL" id="RDI73695.1"/>
    </source>
</evidence>
<gene>
    <name evidence="10" type="ORF">Gocc_2608</name>
</gene>
<feature type="transmembrane region" description="Helical" evidence="8">
    <location>
        <begin position="72"/>
        <end position="94"/>
    </location>
</feature>
<evidence type="ECO:0000256" key="5">
    <source>
        <dbReference type="ARBA" id="ARBA00022692"/>
    </source>
</evidence>
<evidence type="ECO:0000256" key="7">
    <source>
        <dbReference type="ARBA" id="ARBA00023136"/>
    </source>
</evidence>
<dbReference type="GO" id="GO:0005886">
    <property type="term" value="C:plasma membrane"/>
    <property type="evidence" value="ECO:0007669"/>
    <property type="project" value="UniProtKB-SubCell"/>
</dbReference>
<feature type="transmembrane region" description="Helical" evidence="8">
    <location>
        <begin position="103"/>
        <end position="128"/>
    </location>
</feature>
<evidence type="ECO:0000256" key="3">
    <source>
        <dbReference type="ARBA" id="ARBA00022448"/>
    </source>
</evidence>